<keyword evidence="1" id="KW-0472">Membrane</keyword>
<dbReference type="RefSeq" id="WP_125971760.1">
    <property type="nucleotide sequence ID" value="NZ_CP034433.1"/>
</dbReference>
<keyword evidence="1" id="KW-0812">Transmembrane</keyword>
<dbReference type="OrthoDB" id="8593758at2"/>
<accession>A0A3S8ZQL7</accession>
<evidence type="ECO:0008006" key="4">
    <source>
        <dbReference type="Google" id="ProtNLM"/>
    </source>
</evidence>
<evidence type="ECO:0000313" key="3">
    <source>
        <dbReference type="Proteomes" id="UP000282438"/>
    </source>
</evidence>
<protein>
    <recommendedName>
        <fullName evidence="4">Tfp pilus assembly protein FimT</fullName>
    </recommendedName>
</protein>
<dbReference type="EMBL" id="CP034433">
    <property type="protein sequence ID" value="AZN35742.1"/>
    <property type="molecule type" value="Genomic_DNA"/>
</dbReference>
<keyword evidence="3" id="KW-1185">Reference proteome</keyword>
<proteinExistence type="predicted"/>
<dbReference type="Proteomes" id="UP000282438">
    <property type="component" value="Chromosome"/>
</dbReference>
<feature type="transmembrane region" description="Helical" evidence="1">
    <location>
        <begin position="23"/>
        <end position="50"/>
    </location>
</feature>
<gene>
    <name evidence="2" type="ORF">EJO50_04170</name>
</gene>
<name>A0A3S8ZQL7_9NEIS</name>
<dbReference type="AlphaFoldDB" id="A0A3S8ZQL7"/>
<organism evidence="2 3">
    <name type="scientific">Iodobacter ciconiae</name>
    <dbReference type="NCBI Taxonomy" id="2496266"/>
    <lineage>
        <taxon>Bacteria</taxon>
        <taxon>Pseudomonadati</taxon>
        <taxon>Pseudomonadota</taxon>
        <taxon>Betaproteobacteria</taxon>
        <taxon>Neisseriales</taxon>
        <taxon>Chitinibacteraceae</taxon>
        <taxon>Iodobacter</taxon>
    </lineage>
</organism>
<keyword evidence="1" id="KW-1133">Transmembrane helix</keyword>
<reference evidence="2 3" key="1">
    <citation type="submission" date="2018-12" db="EMBL/GenBank/DDBJ databases">
        <title>Complete genome sequence of Iodobacter sp. H11R3.</title>
        <authorList>
            <person name="Bae J.-W."/>
        </authorList>
    </citation>
    <scope>NUCLEOTIDE SEQUENCE [LARGE SCALE GENOMIC DNA]</scope>
    <source>
        <strain evidence="2 3">H11R3</strain>
    </source>
</reference>
<evidence type="ECO:0000313" key="2">
    <source>
        <dbReference type="EMBL" id="AZN35742.1"/>
    </source>
</evidence>
<evidence type="ECO:0000256" key="1">
    <source>
        <dbReference type="SAM" id="Phobius"/>
    </source>
</evidence>
<sequence>MLERPQYNTSATTAQKVLSMRKYLAFSLIKLTISLIVLSIILISVVIPGFTGVLQRHRLQNAALEAQNGWLFARSTAVKLGAARSPAVFYVGKRLNNHNWSLQICTATPCTEGSTILRQQRSKEHKDVELISLSNALKENKFHNYNGLPNFTQQQFILFQSGKYRLQLQITTTGSSTLCRPKNSPPFGEYAECI</sequence>
<dbReference type="KEGG" id="iod:EJO50_04170"/>